<evidence type="ECO:0000259" key="2">
    <source>
        <dbReference type="Pfam" id="PF08402"/>
    </source>
</evidence>
<evidence type="ECO:0000313" key="3">
    <source>
        <dbReference type="EMBL" id="RMI45215.1"/>
    </source>
</evidence>
<comment type="caution">
    <text evidence="3">The sequence shown here is derived from an EMBL/GenBank/DDBJ whole genome shotgun (WGS) entry which is preliminary data.</text>
</comment>
<dbReference type="Pfam" id="PF08402">
    <property type="entry name" value="TOBE_2"/>
    <property type="match status" value="1"/>
</dbReference>
<keyword evidence="4" id="KW-1185">Reference proteome</keyword>
<keyword evidence="1" id="KW-0732">Signal</keyword>
<evidence type="ECO:0000313" key="4">
    <source>
        <dbReference type="Proteomes" id="UP000278673"/>
    </source>
</evidence>
<sequence length="193" mass="21480">MARRVPEEFRGEDDLWLGEMRVVQVIVHNPEMLPPEEAPQDWEDLTDPAFRGRILIRDVASSGTTRGIYTAMIWRLAQPGDDPRPGYEWLLDLAWRCLAAPDGYRCRADLELAVGDEASLSLRPETLRFVPEGEGLSRGTVRNLEFNGATTSYDVAVGDHTLQVTTPERAAGPRPGDPVALACEVERAWLVTP</sequence>
<dbReference type="SUPFAM" id="SSF50331">
    <property type="entry name" value="MOP-like"/>
    <property type="match status" value="1"/>
</dbReference>
<dbReference type="InterPro" id="IPR013611">
    <property type="entry name" value="Transp-assoc_OB_typ2"/>
</dbReference>
<dbReference type="InterPro" id="IPR008995">
    <property type="entry name" value="Mo/tungstate-bd_C_term_dom"/>
</dbReference>
<protein>
    <submittedName>
        <fullName evidence="3">TOBE domain-containing protein</fullName>
    </submittedName>
</protein>
<dbReference type="GO" id="GO:0043190">
    <property type="term" value="C:ATP-binding cassette (ABC) transporter complex"/>
    <property type="evidence" value="ECO:0007669"/>
    <property type="project" value="InterPro"/>
</dbReference>
<feature type="domain" description="Transport-associated OB type 2" evidence="2">
    <location>
        <begin position="120"/>
        <end position="190"/>
    </location>
</feature>
<dbReference type="GO" id="GO:0005524">
    <property type="term" value="F:ATP binding"/>
    <property type="evidence" value="ECO:0007669"/>
    <property type="project" value="InterPro"/>
</dbReference>
<dbReference type="Pfam" id="PF13343">
    <property type="entry name" value="SBP_bac_6"/>
    <property type="match status" value="1"/>
</dbReference>
<gene>
    <name evidence="3" type="ORF">EBN88_03505</name>
</gene>
<dbReference type="Proteomes" id="UP000278673">
    <property type="component" value="Unassembled WGS sequence"/>
</dbReference>
<reference evidence="3 4" key="1">
    <citation type="submission" date="2018-10" db="EMBL/GenBank/DDBJ databases">
        <title>Isolation, diversity and antifungal activity of actinobacteria from wheat.</title>
        <authorList>
            <person name="Han C."/>
        </authorList>
    </citation>
    <scope>NUCLEOTIDE SEQUENCE [LARGE SCALE GENOMIC DNA]</scope>
    <source>
        <strain evidence="3 4">NEAU-YY642</strain>
    </source>
</reference>
<dbReference type="PANTHER" id="PTHR30006:SF24">
    <property type="entry name" value="SLL0237 PROTEIN"/>
    <property type="match status" value="1"/>
</dbReference>
<dbReference type="PANTHER" id="PTHR30006">
    <property type="entry name" value="THIAMINE-BINDING PERIPLASMIC PROTEIN-RELATED"/>
    <property type="match status" value="1"/>
</dbReference>
<dbReference type="RefSeq" id="WP_122182293.1">
    <property type="nucleotide sequence ID" value="NZ_RFFJ01000009.1"/>
</dbReference>
<dbReference type="GO" id="GO:0022857">
    <property type="term" value="F:transmembrane transporter activity"/>
    <property type="evidence" value="ECO:0007669"/>
    <property type="project" value="InterPro"/>
</dbReference>
<name>A0A3M2M9E4_9ACTN</name>
<dbReference type="AlphaFoldDB" id="A0A3M2M9E4"/>
<organism evidence="3 4">
    <name type="scientific">Streptomyces triticirhizae</name>
    <dbReference type="NCBI Taxonomy" id="2483353"/>
    <lineage>
        <taxon>Bacteria</taxon>
        <taxon>Bacillati</taxon>
        <taxon>Actinomycetota</taxon>
        <taxon>Actinomycetes</taxon>
        <taxon>Kitasatosporales</taxon>
        <taxon>Streptomycetaceae</taxon>
        <taxon>Streptomyces</taxon>
    </lineage>
</organism>
<evidence type="ECO:0000256" key="1">
    <source>
        <dbReference type="ARBA" id="ARBA00022729"/>
    </source>
</evidence>
<dbReference type="SUPFAM" id="SSF53850">
    <property type="entry name" value="Periplasmic binding protein-like II"/>
    <property type="match status" value="1"/>
</dbReference>
<dbReference type="EMBL" id="RFFJ01000009">
    <property type="protein sequence ID" value="RMI45215.1"/>
    <property type="molecule type" value="Genomic_DNA"/>
</dbReference>
<dbReference type="Gene3D" id="3.40.190.10">
    <property type="entry name" value="Periplasmic binding protein-like II"/>
    <property type="match status" value="2"/>
</dbReference>
<accession>A0A3M2M9E4</accession>
<proteinExistence type="predicted"/>